<evidence type="ECO:0000259" key="1">
    <source>
        <dbReference type="Pfam" id="PF26011"/>
    </source>
</evidence>
<evidence type="ECO:0000313" key="3">
    <source>
        <dbReference type="EMBL" id="EKC57875.1"/>
    </source>
</evidence>
<dbReference type="AlphaFoldDB" id="K1SVI4"/>
<organism evidence="3">
    <name type="scientific">human gut metagenome</name>
    <dbReference type="NCBI Taxonomy" id="408170"/>
    <lineage>
        <taxon>unclassified sequences</taxon>
        <taxon>metagenomes</taxon>
        <taxon>organismal metagenomes</taxon>
    </lineage>
</organism>
<protein>
    <submittedName>
        <fullName evidence="3">Uncharacterized protein</fullName>
    </submittedName>
</protein>
<dbReference type="EMBL" id="AJWY01009607">
    <property type="protein sequence ID" value="EKC57875.1"/>
    <property type="molecule type" value="Genomic_DNA"/>
</dbReference>
<reference evidence="3" key="1">
    <citation type="journal article" date="2013" name="Environ. Microbiol.">
        <title>Microbiota from the distal guts of lean and obese adolescents exhibit partial functional redundancy besides clear differences in community structure.</title>
        <authorList>
            <person name="Ferrer M."/>
            <person name="Ruiz A."/>
            <person name="Lanza F."/>
            <person name="Haange S.B."/>
            <person name="Oberbach A."/>
            <person name="Till H."/>
            <person name="Bargiela R."/>
            <person name="Campoy C."/>
            <person name="Segura M.T."/>
            <person name="Richter M."/>
            <person name="von Bergen M."/>
            <person name="Seifert J."/>
            <person name="Suarez A."/>
        </authorList>
    </citation>
    <scope>NUCLEOTIDE SEQUENCE</scope>
</reference>
<comment type="caution">
    <text evidence="3">The sequence shown here is derived from an EMBL/GenBank/DDBJ whole genome shotgun (WGS) entry which is preliminary data.</text>
</comment>
<dbReference type="InterPro" id="IPR058709">
    <property type="entry name" value="BSH_RND-rel"/>
</dbReference>
<dbReference type="Pfam" id="PF26018">
    <property type="entry name" value="BSH_RND_rel"/>
    <property type="match status" value="1"/>
</dbReference>
<feature type="domain" description="RND related barrel-sandwich hybrid" evidence="2">
    <location>
        <begin position="23"/>
        <end position="70"/>
    </location>
</feature>
<accession>K1SVI4</accession>
<name>K1SVI4_9ZZZZ</name>
<dbReference type="InterPro" id="IPR058729">
    <property type="entry name" value="Beta-barrel_RND-rel"/>
</dbReference>
<feature type="domain" description="RND related beta-barrel" evidence="1">
    <location>
        <begin position="83"/>
        <end position="154"/>
    </location>
</feature>
<dbReference type="Pfam" id="PF26011">
    <property type="entry name" value="Beta-barrel_RND_rel"/>
    <property type="match status" value="1"/>
</dbReference>
<feature type="non-terminal residue" evidence="3">
    <location>
        <position position="182"/>
    </location>
</feature>
<evidence type="ECO:0000259" key="2">
    <source>
        <dbReference type="Pfam" id="PF26018"/>
    </source>
</evidence>
<gene>
    <name evidence="3" type="ORF">LEA_14145</name>
</gene>
<sequence length="182" mass="20417">FSKVKQNLEKKLNSINLDSCKPNGYISTKESGIFSSYSDGCETAFDYKNIDKLDVKTFDKYISQAQKAKKTDSLGKLVTDYEWYFACKVSADDVKNIDDGDILNVALKDSDKVIECEVISGATLDLGVKESVLILRSSEMDSEIASMRLEDIEIRFNEYTGFKVPSSAIHINDKGEKMVYTL</sequence>
<feature type="non-terminal residue" evidence="3">
    <location>
        <position position="1"/>
    </location>
</feature>
<proteinExistence type="predicted"/>